<reference evidence="2" key="2">
    <citation type="submission" date="2014-03" db="EMBL/GenBank/DDBJ databases">
        <authorList>
            <person name="Genoscope - CEA"/>
        </authorList>
    </citation>
    <scope>NUCLEOTIDE SEQUENCE</scope>
</reference>
<dbReference type="STRING" id="8022.A0A060Z0F2"/>
<name>A0A060Z0F2_ONCMY</name>
<keyword evidence="1" id="KW-0175">Coiled coil</keyword>
<sequence length="80" mass="9064">MGALAKVKDSTLRENAQLQEELDMSRLNNQALELNSEDSAKVVNELQRKVQDYVADISRIENLLSTKVPSAVTEWMIFNL</sequence>
<evidence type="ECO:0000313" key="3">
    <source>
        <dbReference type="Proteomes" id="UP000193380"/>
    </source>
</evidence>
<dbReference type="AlphaFoldDB" id="A0A060Z0F2"/>
<dbReference type="Proteomes" id="UP000193380">
    <property type="component" value="Unassembled WGS sequence"/>
</dbReference>
<dbReference type="PaxDb" id="8022-A0A060Z0F2"/>
<protein>
    <submittedName>
        <fullName evidence="2">Uncharacterized protein</fullName>
    </submittedName>
</protein>
<accession>A0A060Z0F2</accession>
<reference evidence="2" key="1">
    <citation type="journal article" date="2014" name="Nat. Commun.">
        <title>The rainbow trout genome provides novel insights into evolution after whole-genome duplication in vertebrates.</title>
        <authorList>
            <person name="Berthelot C."/>
            <person name="Brunet F."/>
            <person name="Chalopin D."/>
            <person name="Juanchich A."/>
            <person name="Bernard M."/>
            <person name="Noel B."/>
            <person name="Bento P."/>
            <person name="Da Silva C."/>
            <person name="Labadie K."/>
            <person name="Alberti A."/>
            <person name="Aury J.M."/>
            <person name="Louis A."/>
            <person name="Dehais P."/>
            <person name="Bardou P."/>
            <person name="Montfort J."/>
            <person name="Klopp C."/>
            <person name="Cabau C."/>
            <person name="Gaspin C."/>
            <person name="Thorgaard G.H."/>
            <person name="Boussaha M."/>
            <person name="Quillet E."/>
            <person name="Guyomard R."/>
            <person name="Galiana D."/>
            <person name="Bobe J."/>
            <person name="Volff J.N."/>
            <person name="Genet C."/>
            <person name="Wincker P."/>
            <person name="Jaillon O."/>
            <person name="Roest Crollius H."/>
            <person name="Guiguen Y."/>
        </authorList>
    </citation>
    <scope>NUCLEOTIDE SEQUENCE [LARGE SCALE GENOMIC DNA]</scope>
</reference>
<evidence type="ECO:0000256" key="1">
    <source>
        <dbReference type="SAM" id="Coils"/>
    </source>
</evidence>
<dbReference type="EMBL" id="FR930064">
    <property type="protein sequence ID" value="CDQ97322.1"/>
    <property type="molecule type" value="Genomic_DNA"/>
</dbReference>
<organism evidence="2 3">
    <name type="scientific">Oncorhynchus mykiss</name>
    <name type="common">Rainbow trout</name>
    <name type="synonym">Salmo gairdneri</name>
    <dbReference type="NCBI Taxonomy" id="8022"/>
    <lineage>
        <taxon>Eukaryota</taxon>
        <taxon>Metazoa</taxon>
        <taxon>Chordata</taxon>
        <taxon>Craniata</taxon>
        <taxon>Vertebrata</taxon>
        <taxon>Euteleostomi</taxon>
        <taxon>Actinopterygii</taxon>
        <taxon>Neopterygii</taxon>
        <taxon>Teleostei</taxon>
        <taxon>Protacanthopterygii</taxon>
        <taxon>Salmoniformes</taxon>
        <taxon>Salmonidae</taxon>
        <taxon>Salmoninae</taxon>
        <taxon>Oncorhynchus</taxon>
    </lineage>
</organism>
<evidence type="ECO:0000313" key="2">
    <source>
        <dbReference type="EMBL" id="CDQ97322.1"/>
    </source>
</evidence>
<gene>
    <name evidence="2" type="ORF">GSONMT00055372001</name>
</gene>
<proteinExistence type="predicted"/>
<feature type="coiled-coil region" evidence="1">
    <location>
        <begin position="8"/>
        <end position="63"/>
    </location>
</feature>